<feature type="compositionally biased region" description="Low complexity" evidence="1">
    <location>
        <begin position="309"/>
        <end position="323"/>
    </location>
</feature>
<feature type="compositionally biased region" description="Low complexity" evidence="1">
    <location>
        <begin position="344"/>
        <end position="366"/>
    </location>
</feature>
<evidence type="ECO:0000313" key="2">
    <source>
        <dbReference type="EMBL" id="KIM43593.1"/>
    </source>
</evidence>
<feature type="region of interest" description="Disordered" evidence="1">
    <location>
        <begin position="1387"/>
        <end position="1469"/>
    </location>
</feature>
<dbReference type="HOGENOM" id="CLU_250291_0_0_1"/>
<keyword evidence="3" id="KW-1185">Reference proteome</keyword>
<feature type="region of interest" description="Disordered" evidence="1">
    <location>
        <begin position="1185"/>
        <end position="1225"/>
    </location>
</feature>
<reference evidence="3" key="2">
    <citation type="submission" date="2015-01" db="EMBL/GenBank/DDBJ databases">
        <title>Evolutionary Origins and Diversification of the Mycorrhizal Mutualists.</title>
        <authorList>
            <consortium name="DOE Joint Genome Institute"/>
            <consortium name="Mycorrhizal Genomics Consortium"/>
            <person name="Kohler A."/>
            <person name="Kuo A."/>
            <person name="Nagy L.G."/>
            <person name="Floudas D."/>
            <person name="Copeland A."/>
            <person name="Barry K.W."/>
            <person name="Cichocki N."/>
            <person name="Veneault-Fourrey C."/>
            <person name="LaButti K."/>
            <person name="Lindquist E.A."/>
            <person name="Lipzen A."/>
            <person name="Lundell T."/>
            <person name="Morin E."/>
            <person name="Murat C."/>
            <person name="Riley R."/>
            <person name="Ohm R."/>
            <person name="Sun H."/>
            <person name="Tunlid A."/>
            <person name="Henrissat B."/>
            <person name="Grigoriev I.V."/>
            <person name="Hibbett D.S."/>
            <person name="Martin F."/>
        </authorList>
    </citation>
    <scope>NUCLEOTIDE SEQUENCE [LARGE SCALE GENOMIC DNA]</scope>
    <source>
        <strain evidence="3">h7</strain>
    </source>
</reference>
<feature type="compositionally biased region" description="Basic and acidic residues" evidence="1">
    <location>
        <begin position="1330"/>
        <end position="1344"/>
    </location>
</feature>
<evidence type="ECO:0000256" key="1">
    <source>
        <dbReference type="SAM" id="MobiDB-lite"/>
    </source>
</evidence>
<feature type="compositionally biased region" description="Polar residues" evidence="1">
    <location>
        <begin position="612"/>
        <end position="621"/>
    </location>
</feature>
<feature type="compositionally biased region" description="Low complexity" evidence="1">
    <location>
        <begin position="418"/>
        <end position="429"/>
    </location>
</feature>
<protein>
    <submittedName>
        <fullName evidence="2">Uncharacterized protein</fullName>
    </submittedName>
</protein>
<feature type="compositionally biased region" description="Polar residues" evidence="1">
    <location>
        <begin position="1431"/>
        <end position="1443"/>
    </location>
</feature>
<dbReference type="Proteomes" id="UP000053424">
    <property type="component" value="Unassembled WGS sequence"/>
</dbReference>
<feature type="compositionally biased region" description="Basic residues" evidence="1">
    <location>
        <begin position="35"/>
        <end position="45"/>
    </location>
</feature>
<feature type="compositionally biased region" description="Low complexity" evidence="1">
    <location>
        <begin position="768"/>
        <end position="811"/>
    </location>
</feature>
<feature type="compositionally biased region" description="Basic and acidic residues" evidence="1">
    <location>
        <begin position="664"/>
        <end position="680"/>
    </location>
</feature>
<feature type="compositionally biased region" description="Low complexity" evidence="1">
    <location>
        <begin position="498"/>
        <end position="513"/>
    </location>
</feature>
<feature type="compositionally biased region" description="Basic and acidic residues" evidence="1">
    <location>
        <begin position="474"/>
        <end position="489"/>
    </location>
</feature>
<feature type="region of interest" description="Disordered" evidence="1">
    <location>
        <begin position="995"/>
        <end position="1051"/>
    </location>
</feature>
<reference evidence="2 3" key="1">
    <citation type="submission" date="2014-04" db="EMBL/GenBank/DDBJ databases">
        <authorList>
            <consortium name="DOE Joint Genome Institute"/>
            <person name="Kuo A."/>
            <person name="Gay G."/>
            <person name="Dore J."/>
            <person name="Kohler A."/>
            <person name="Nagy L.G."/>
            <person name="Floudas D."/>
            <person name="Copeland A."/>
            <person name="Barry K.W."/>
            <person name="Cichocki N."/>
            <person name="Veneault-Fourrey C."/>
            <person name="LaButti K."/>
            <person name="Lindquist E.A."/>
            <person name="Lipzen A."/>
            <person name="Lundell T."/>
            <person name="Morin E."/>
            <person name="Murat C."/>
            <person name="Sun H."/>
            <person name="Tunlid A."/>
            <person name="Henrissat B."/>
            <person name="Grigoriev I.V."/>
            <person name="Hibbett D.S."/>
            <person name="Martin F."/>
            <person name="Nordberg H.P."/>
            <person name="Cantor M.N."/>
            <person name="Hua S.X."/>
        </authorList>
    </citation>
    <scope>NUCLEOTIDE SEQUENCE [LARGE SCALE GENOMIC DNA]</scope>
    <source>
        <strain evidence="3">h7</strain>
    </source>
</reference>
<evidence type="ECO:0000313" key="3">
    <source>
        <dbReference type="Proteomes" id="UP000053424"/>
    </source>
</evidence>
<feature type="compositionally biased region" description="Low complexity" evidence="1">
    <location>
        <begin position="635"/>
        <end position="652"/>
    </location>
</feature>
<gene>
    <name evidence="2" type="ORF">M413DRAFT_25931</name>
</gene>
<proteinExistence type="predicted"/>
<dbReference type="OrthoDB" id="3071207at2759"/>
<organism evidence="2 3">
    <name type="scientific">Hebeloma cylindrosporum</name>
    <dbReference type="NCBI Taxonomy" id="76867"/>
    <lineage>
        <taxon>Eukaryota</taxon>
        <taxon>Fungi</taxon>
        <taxon>Dikarya</taxon>
        <taxon>Basidiomycota</taxon>
        <taxon>Agaricomycotina</taxon>
        <taxon>Agaricomycetes</taxon>
        <taxon>Agaricomycetidae</taxon>
        <taxon>Agaricales</taxon>
        <taxon>Agaricineae</taxon>
        <taxon>Hymenogastraceae</taxon>
        <taxon>Hebeloma</taxon>
    </lineage>
</organism>
<feature type="region of interest" description="Disordered" evidence="1">
    <location>
        <begin position="1329"/>
        <end position="1354"/>
    </location>
</feature>
<feature type="compositionally biased region" description="Low complexity" evidence="1">
    <location>
        <begin position="533"/>
        <end position="571"/>
    </location>
</feature>
<feature type="compositionally biased region" description="Pro residues" evidence="1">
    <location>
        <begin position="1040"/>
        <end position="1051"/>
    </location>
</feature>
<feature type="compositionally biased region" description="Low complexity" evidence="1">
    <location>
        <begin position="1198"/>
        <end position="1218"/>
    </location>
</feature>
<name>A0A0C2Y1A4_HEBCY</name>
<sequence length="1469" mass="154154">MVYVQIVAVAFFGNSREPAADEEGDGWTHDGGSSPRHRHLPKKERRSPNPRIESFLSFSPNPPSRKFHPSAQANPRNIVLAVHSLSSSSDNDELIHYLVDLPCSTIPHNRTMHDAGHDALPLSLDGADSTVNNRVLVVATITAILLAGSAMVYRARPSLLSPVSNMAATEGVSGASSQDRDLDPKSKRKAAGLSVKSNTAGEGVVDAQDTDPTPPSLSTKPALDLEASKDSKSSRSKDRRRRGKDPLKEILKGGKKAKLFTSSLTAPSKGTSSTPTSQYDYNNDPENDKQGGGGGDDADDDGPDFEQHASPASSSASLLPDSATHSLSRAKGKRAQRNASIDLSGTTHFSSAGSTSASHSRAASNSEVSQRQSQRLDGPSSDHFHPLQNAAPAHHHPHDRPPSSSLSASEENDGRPNSRMSSYSSSSLSHPHTNTHQPTVPKDIDAGLGSHLRTPRLDEGAQARRVDLAPGNESRVEHDSQEREGEGHSGKSVWARDSSTSPPSTVTTTTTTTIAGLVDADGFSKPKSKSKSKASTSSASSSVSMDTTTTDLTTTTTTTGTTSMTSSLVMTRATSPSPSDASKKTPVAATTNDNDTPTPPLMTGAKPKSPRKAQSATTSSPKKGDKKPQSPWSWDGAGDVDASSSSALDAAATNIIASVTGAERNSKDKESKGKDSDSYKKPPRLQGTKGGGAATFSAVAASGTLTATASQPLSVYSPTNASFSGLGGSVSFSAASPLSSSSHAGGGESEVVMEEEASVGEREEEEAFTFPTLNPTTTTSGSAGSSRTRSSLADINNSNNFNNNTPQINNPRRARPPTPSRSNLSSASHTPPPTSSSPSSQPGSISSSSGVNGNNGSVANPNANGGGVLLSTQTQLASLRGALEAARLREEKHKTEMERVVKEVDVLRWEHANSRRGEIELQTHVRQLMQQLQAYASLFASMAPQLNAHYQQYYLQQQQQLQQQAQQQQQQLANGSSAGGVTPGAVVATAESGNSDALDVSATPSDRDAESCSASSSSVMSTTTAQEPTSTLQGLNQTPTQPPSNPPPPPLHIPTTFPASFQMNGGVNGVHSPVGGVVSPSLGISYPGSPPFFPYTMSPHPHAPPTPHTHPLLFAQQLQLMQQQQQYQQQINATQAAQAQASPHQANLFSMHFPQGPQPPAMMSPHQHHQVYATHGVGSGAFGMGSGPSSVAGTSSAGSMSPDLGGSPSPGGAAAVNGGKRRTRTRTQTVNGRMNARGAGVGVGPTVGVWEERTLGDPWVGVEESVIEEEPEKESGVDGLLDGSLRRVNGHVSVGDGEEDEEGFSEGGFNELLADAILKRPGSIRVRSFSKKEKAVEVESEKGRSSPTENANDATVVMEEVEQLTEFKFPSLSDLGNVHYRSESRKVNGDCGVSTEEAGELSPVVPDAQEDDKASVGEESSVEPGVDVAPTESTPDLEITSSKEGIVPIPTESISPQRPRYQPRRRRTL</sequence>
<feature type="compositionally biased region" description="Basic and acidic residues" evidence="1">
    <location>
        <begin position="226"/>
        <end position="236"/>
    </location>
</feature>
<feature type="region of interest" description="Disordered" evidence="1">
    <location>
        <begin position="170"/>
        <end position="692"/>
    </location>
</feature>
<dbReference type="STRING" id="686832.A0A0C2Y1A4"/>
<feature type="compositionally biased region" description="Low complexity" evidence="1">
    <location>
        <begin position="820"/>
        <end position="829"/>
    </location>
</feature>
<feature type="compositionally biased region" description="Basic and acidic residues" evidence="1">
    <location>
        <begin position="455"/>
        <end position="467"/>
    </location>
</feature>
<dbReference type="EMBL" id="KN831775">
    <property type="protein sequence ID" value="KIM43593.1"/>
    <property type="molecule type" value="Genomic_DNA"/>
</dbReference>
<feature type="compositionally biased region" description="Acidic residues" evidence="1">
    <location>
        <begin position="751"/>
        <end position="767"/>
    </location>
</feature>
<feature type="region of interest" description="Disordered" evidence="1">
    <location>
        <begin position="726"/>
        <end position="866"/>
    </location>
</feature>
<feature type="compositionally biased region" description="Low complexity" evidence="1">
    <location>
        <begin position="836"/>
        <end position="863"/>
    </location>
</feature>
<feature type="compositionally biased region" description="Low complexity" evidence="1">
    <location>
        <begin position="1011"/>
        <end position="1025"/>
    </location>
</feature>
<feature type="compositionally biased region" description="Polar residues" evidence="1">
    <location>
        <begin position="260"/>
        <end position="281"/>
    </location>
</feature>
<feature type="compositionally biased region" description="Low complexity" evidence="1">
    <location>
        <begin position="726"/>
        <end position="743"/>
    </location>
</feature>
<feature type="region of interest" description="Disordered" evidence="1">
    <location>
        <begin position="18"/>
        <end position="71"/>
    </location>
</feature>
<feature type="compositionally biased region" description="Polar residues" evidence="1">
    <location>
        <begin position="1026"/>
        <end position="1037"/>
    </location>
</feature>
<accession>A0A0C2Y1A4</accession>